<dbReference type="Gene3D" id="1.20.1720.10">
    <property type="entry name" value="Multidrug resistance protein D"/>
    <property type="match status" value="1"/>
</dbReference>
<keyword evidence="1" id="KW-1133">Transmembrane helix</keyword>
<dbReference type="EMBL" id="CAVK010000132">
    <property type="protein sequence ID" value="CCW18325.1"/>
    <property type="molecule type" value="Genomic_DNA"/>
</dbReference>
<sequence length="132" mass="13961">MLAAAGGVLLIVTWLGLAETHNVAHPVPLHPVEVLKRYRFVLANRATLGFSLMNGFSFACMFAFITASPIVFMAEFGLSQAAYSGMFFTAGLGTITGSIVAGRSRSGHRAIRAGVCDDSYVGRLTTNEMAGS</sequence>
<accession>N1MM95</accession>
<evidence type="ECO:0000256" key="1">
    <source>
        <dbReference type="SAM" id="Phobius"/>
    </source>
</evidence>
<dbReference type="AlphaFoldDB" id="N1MM95"/>
<evidence type="ECO:0008006" key="4">
    <source>
        <dbReference type="Google" id="ProtNLM"/>
    </source>
</evidence>
<proteinExistence type="predicted"/>
<evidence type="ECO:0000313" key="2">
    <source>
        <dbReference type="EMBL" id="CCW18325.1"/>
    </source>
</evidence>
<dbReference type="InterPro" id="IPR036259">
    <property type="entry name" value="MFS_trans_sf"/>
</dbReference>
<name>N1MM95_9SPHN</name>
<comment type="caution">
    <text evidence="2">The sequence shown here is derived from an EMBL/GenBank/DDBJ whole genome shotgun (WGS) entry which is preliminary data.</text>
</comment>
<keyword evidence="1" id="KW-0812">Transmembrane</keyword>
<dbReference type="SUPFAM" id="SSF103473">
    <property type="entry name" value="MFS general substrate transporter"/>
    <property type="match status" value="1"/>
</dbReference>
<keyword evidence="1" id="KW-0472">Membrane</keyword>
<reference evidence="3" key="2">
    <citation type="submission" date="2013-04" db="EMBL/GenBank/DDBJ databases">
        <title>Bisphenol A degrading Sphingobium sp. strain BiD32.</title>
        <authorList>
            <person name="Nielsen J.L."/>
            <person name="Zhou N.A."/>
            <person name="Kjeldal H."/>
        </authorList>
    </citation>
    <scope>NUCLEOTIDE SEQUENCE [LARGE SCALE GENOMIC DNA]</scope>
    <source>
        <strain evidence="3">BiD32</strain>
    </source>
</reference>
<feature type="transmembrane region" description="Helical" evidence="1">
    <location>
        <begin position="56"/>
        <end position="78"/>
    </location>
</feature>
<dbReference type="Proteomes" id="UP000013201">
    <property type="component" value="Unassembled WGS sequence"/>
</dbReference>
<gene>
    <name evidence="2" type="ORF">EBBID32_26760</name>
</gene>
<organism evidence="2 3">
    <name type="scientific">Sphingobium indicum BiD32</name>
    <dbReference type="NCBI Taxonomy" id="1301087"/>
    <lineage>
        <taxon>Bacteria</taxon>
        <taxon>Pseudomonadati</taxon>
        <taxon>Pseudomonadota</taxon>
        <taxon>Alphaproteobacteria</taxon>
        <taxon>Sphingomonadales</taxon>
        <taxon>Sphingomonadaceae</taxon>
        <taxon>Sphingobium</taxon>
    </lineage>
</organism>
<protein>
    <recommendedName>
        <fullName evidence="4">Major facilitator superfamily (MFS) profile domain-containing protein</fullName>
    </recommendedName>
</protein>
<keyword evidence="3" id="KW-1185">Reference proteome</keyword>
<reference evidence="2 3" key="1">
    <citation type="submission" date="2013-03" db="EMBL/GenBank/DDBJ databases">
        <authorList>
            <person name="Le V."/>
        </authorList>
    </citation>
    <scope>NUCLEOTIDE SEQUENCE [LARGE SCALE GENOMIC DNA]</scope>
    <source>
        <strain evidence="2 3">BiD32</strain>
    </source>
</reference>
<evidence type="ECO:0000313" key="3">
    <source>
        <dbReference type="Proteomes" id="UP000013201"/>
    </source>
</evidence>